<proteinExistence type="predicted"/>
<feature type="domain" description="Nidogen G2 beta-barrel" evidence="8">
    <location>
        <begin position="346"/>
        <end position="498"/>
    </location>
</feature>
<reference evidence="9 10" key="1">
    <citation type="submission" date="2018-11" db="EMBL/GenBank/DDBJ databases">
        <authorList>
            <consortium name="Pathogen Informatics"/>
        </authorList>
    </citation>
    <scope>NUCLEOTIDE SEQUENCE [LARGE SCALE GENOMIC DNA]</scope>
</reference>
<dbReference type="GO" id="GO:0007160">
    <property type="term" value="P:cell-matrix adhesion"/>
    <property type="evidence" value="ECO:0007669"/>
    <property type="project" value="InterPro"/>
</dbReference>
<keyword evidence="5" id="KW-0106">Calcium</keyword>
<evidence type="ECO:0000256" key="6">
    <source>
        <dbReference type="ARBA" id="ARBA00023180"/>
    </source>
</evidence>
<dbReference type="AlphaFoldDB" id="A0A3P7IYY4"/>
<feature type="compositionally biased region" description="Basic and acidic residues" evidence="7">
    <location>
        <begin position="291"/>
        <end position="302"/>
    </location>
</feature>
<dbReference type="Gene3D" id="2.40.155.10">
    <property type="entry name" value="Green fluorescent protein"/>
    <property type="match status" value="2"/>
</dbReference>
<protein>
    <recommendedName>
        <fullName evidence="8">Nidogen G2 beta-barrel domain-containing protein</fullName>
    </recommendedName>
</protein>
<organism evidence="9 10">
    <name type="scientific">Strongylus vulgaris</name>
    <name type="common">Blood worm</name>
    <dbReference type="NCBI Taxonomy" id="40348"/>
    <lineage>
        <taxon>Eukaryota</taxon>
        <taxon>Metazoa</taxon>
        <taxon>Ecdysozoa</taxon>
        <taxon>Nematoda</taxon>
        <taxon>Chromadorea</taxon>
        <taxon>Rhabditida</taxon>
        <taxon>Rhabditina</taxon>
        <taxon>Rhabditomorpha</taxon>
        <taxon>Strongyloidea</taxon>
        <taxon>Strongylidae</taxon>
        <taxon>Strongylus</taxon>
    </lineage>
</organism>
<keyword evidence="2" id="KW-0964">Secreted</keyword>
<dbReference type="SUPFAM" id="SSF54511">
    <property type="entry name" value="GFP-like"/>
    <property type="match status" value="2"/>
</dbReference>
<dbReference type="Proteomes" id="UP000270094">
    <property type="component" value="Unassembled WGS sequence"/>
</dbReference>
<sequence>MKTIFLQSLDFSGGQYAAAIDVPMVYMENPYSEIYISPNGILGFGERLPGMECIMYECSMNHVAVEFTDGVIPLQRLNKSAIAPFYAPVAEGTELSIIGSVVELLRRLTEYIHKTFADSSDFQTLQAMVVTWDGLQNKEQDGGATFQVSNHPTALRQTHYSYDDIFSWHLRPTGTSFIFRISGSAIEDPRENGDDYEYTNYDQTDYDGDERKPRKLQYPADCPPDPYSDRCPEGCNILTDERMCSRCVCAGEKEVNSVKFETFWDVNFVNVTILSAEPVESITEDAVHEKLPEPPVHHHPEAGGETTQQKERQRHQQHQEQENQLPEAEERTEEPGHQQVEEEEQNPQRISGSFEGVINGNSIDRTDLHTFITATDGNAYTAVSKIPTDLGSPFLILNPIGSIMGWLFADVNLHTFITATDGNAYTAVSKIPTDLGSPFLILNPIGSIMGWLFADVSREQIITFSFGIRLFNRGTYTHMFVGAIAKGLQRFSTDWWLV</sequence>
<evidence type="ECO:0000259" key="8">
    <source>
        <dbReference type="PROSITE" id="PS50993"/>
    </source>
</evidence>
<evidence type="ECO:0000256" key="3">
    <source>
        <dbReference type="ARBA" id="ARBA00022530"/>
    </source>
</evidence>
<keyword evidence="6" id="KW-0325">Glycoprotein</keyword>
<dbReference type="OrthoDB" id="9990982at2759"/>
<evidence type="ECO:0000256" key="1">
    <source>
        <dbReference type="ARBA" id="ARBA00004498"/>
    </source>
</evidence>
<feature type="region of interest" description="Disordered" evidence="7">
    <location>
        <begin position="291"/>
        <end position="357"/>
    </location>
</feature>
<feature type="region of interest" description="Disordered" evidence="7">
    <location>
        <begin position="190"/>
        <end position="214"/>
    </location>
</feature>
<accession>A0A3P7IYY4</accession>
<dbReference type="EMBL" id="UYYB01095778">
    <property type="protein sequence ID" value="VDM75746.1"/>
    <property type="molecule type" value="Genomic_DNA"/>
</dbReference>
<keyword evidence="10" id="KW-1185">Reference proteome</keyword>
<evidence type="ECO:0000256" key="7">
    <source>
        <dbReference type="SAM" id="MobiDB-lite"/>
    </source>
</evidence>
<dbReference type="SMART" id="SM00682">
    <property type="entry name" value="G2F"/>
    <property type="match status" value="1"/>
</dbReference>
<dbReference type="Pfam" id="PF07474">
    <property type="entry name" value="G2F"/>
    <property type="match status" value="2"/>
</dbReference>
<dbReference type="InterPro" id="IPR003886">
    <property type="entry name" value="NIDO_dom"/>
</dbReference>
<evidence type="ECO:0000256" key="5">
    <source>
        <dbReference type="ARBA" id="ARBA00022837"/>
    </source>
</evidence>
<dbReference type="InterPro" id="IPR006605">
    <property type="entry name" value="G2_nidogen/fibulin_G2F"/>
</dbReference>
<dbReference type="Pfam" id="PF06119">
    <property type="entry name" value="NIDO"/>
    <property type="match status" value="1"/>
</dbReference>
<dbReference type="PROSITE" id="PS50993">
    <property type="entry name" value="NIDOGEN_G2"/>
    <property type="match status" value="1"/>
</dbReference>
<gene>
    <name evidence="9" type="ORF">SVUK_LOCUS10744</name>
</gene>
<keyword evidence="4" id="KW-0732">Signal</keyword>
<dbReference type="InterPro" id="IPR009017">
    <property type="entry name" value="GFP"/>
</dbReference>
<evidence type="ECO:0000313" key="9">
    <source>
        <dbReference type="EMBL" id="VDM75746.1"/>
    </source>
</evidence>
<name>A0A3P7IYY4_STRVU</name>
<evidence type="ECO:0000256" key="4">
    <source>
        <dbReference type="ARBA" id="ARBA00022729"/>
    </source>
</evidence>
<keyword evidence="3" id="KW-0272">Extracellular matrix</keyword>
<comment type="subcellular location">
    <subcellularLocation>
        <location evidence="1">Secreted</location>
        <location evidence="1">Extracellular space</location>
        <location evidence="1">Extracellular matrix</location>
    </subcellularLocation>
</comment>
<evidence type="ECO:0000313" key="10">
    <source>
        <dbReference type="Proteomes" id="UP000270094"/>
    </source>
</evidence>
<evidence type="ECO:0000256" key="2">
    <source>
        <dbReference type="ARBA" id="ARBA00022525"/>
    </source>
</evidence>